<keyword evidence="1" id="KW-0732">Signal</keyword>
<feature type="signal peptide" evidence="1">
    <location>
        <begin position="1"/>
        <end position="29"/>
    </location>
</feature>
<name>A0A6B0TWC7_IXORI</name>
<reference evidence="2" key="1">
    <citation type="submission" date="2019-12" db="EMBL/GenBank/DDBJ databases">
        <title>An insight into the sialome of adult female Ixodes ricinus ticks feeding for 6 days.</title>
        <authorList>
            <person name="Perner J."/>
            <person name="Ribeiro J.M.C."/>
        </authorList>
    </citation>
    <scope>NUCLEOTIDE SEQUENCE</scope>
    <source>
        <strain evidence="2">Semi-engorged</strain>
        <tissue evidence="2">Salivary glands</tissue>
    </source>
</reference>
<feature type="chain" id="PRO_5025660947" evidence="1">
    <location>
        <begin position="30"/>
        <end position="80"/>
    </location>
</feature>
<accession>A0A6B0TWC7</accession>
<organism evidence="2">
    <name type="scientific">Ixodes ricinus</name>
    <name type="common">Common tick</name>
    <name type="synonym">Acarus ricinus</name>
    <dbReference type="NCBI Taxonomy" id="34613"/>
    <lineage>
        <taxon>Eukaryota</taxon>
        <taxon>Metazoa</taxon>
        <taxon>Ecdysozoa</taxon>
        <taxon>Arthropoda</taxon>
        <taxon>Chelicerata</taxon>
        <taxon>Arachnida</taxon>
        <taxon>Acari</taxon>
        <taxon>Parasitiformes</taxon>
        <taxon>Ixodida</taxon>
        <taxon>Ixodoidea</taxon>
        <taxon>Ixodidae</taxon>
        <taxon>Ixodinae</taxon>
        <taxon>Ixodes</taxon>
    </lineage>
</organism>
<dbReference type="AlphaFoldDB" id="A0A6B0TWC7"/>
<evidence type="ECO:0000313" key="2">
    <source>
        <dbReference type="EMBL" id="MXU84342.1"/>
    </source>
</evidence>
<proteinExistence type="predicted"/>
<evidence type="ECO:0000256" key="1">
    <source>
        <dbReference type="SAM" id="SignalP"/>
    </source>
</evidence>
<sequence>MRISLSLCVRVGSIGRLITFLAFLHAAVARECRAPRGKAVFLSARKWRASVCGELSIGPCTLSSVRAYPSTSASESEYRC</sequence>
<protein>
    <submittedName>
        <fullName evidence="2">Putative secreted protein</fullName>
    </submittedName>
</protein>
<dbReference type="EMBL" id="GIFC01002259">
    <property type="protein sequence ID" value="MXU84342.1"/>
    <property type="molecule type" value="Transcribed_RNA"/>
</dbReference>